<feature type="region of interest" description="Disordered" evidence="1">
    <location>
        <begin position="26"/>
        <end position="46"/>
    </location>
</feature>
<dbReference type="PANTHER" id="PTHR35580:SF1">
    <property type="entry name" value="PHYTASE-LIKE DOMAIN-CONTAINING PROTEIN"/>
    <property type="match status" value="1"/>
</dbReference>
<dbReference type="PANTHER" id="PTHR35580">
    <property type="entry name" value="CELL SURFACE GLYCOPROTEIN (S-LAYER PROTEIN)-LIKE PROTEIN"/>
    <property type="match status" value="1"/>
</dbReference>
<dbReference type="Proteomes" id="UP000831113">
    <property type="component" value="Chromosome"/>
</dbReference>
<feature type="signal peptide" evidence="2">
    <location>
        <begin position="1"/>
        <end position="23"/>
    </location>
</feature>
<dbReference type="SUPFAM" id="SSF101898">
    <property type="entry name" value="NHL repeat"/>
    <property type="match status" value="3"/>
</dbReference>
<keyword evidence="2" id="KW-0732">Signal</keyword>
<dbReference type="InterPro" id="IPR026444">
    <property type="entry name" value="Secre_tail"/>
</dbReference>
<dbReference type="Gene3D" id="2.120.10.30">
    <property type="entry name" value="TolB, C-terminal domain"/>
    <property type="match status" value="3"/>
</dbReference>
<accession>A0ABY4CSG6</accession>
<name>A0ABY4CSG6_9BACT</name>
<proteinExistence type="predicted"/>
<dbReference type="NCBIfam" id="TIGR04183">
    <property type="entry name" value="Por_Secre_tail"/>
    <property type="match status" value="1"/>
</dbReference>
<dbReference type="InterPro" id="IPR052918">
    <property type="entry name" value="Motility_Chemotaxis_Reg"/>
</dbReference>
<protein>
    <submittedName>
        <fullName evidence="3">SBBP repeat-containing protein</fullName>
    </submittedName>
</protein>
<dbReference type="InterPro" id="IPR013431">
    <property type="entry name" value="Delta_60_rpt"/>
</dbReference>
<keyword evidence="4" id="KW-1185">Reference proteome</keyword>
<dbReference type="NCBIfam" id="TIGR02608">
    <property type="entry name" value="delta_60_rpt"/>
    <property type="match status" value="1"/>
</dbReference>
<reference evidence="3 4" key="1">
    <citation type="submission" date="2022-03" db="EMBL/GenBank/DDBJ databases">
        <title>Hymenobactersp. isolated from the air.</title>
        <authorList>
            <person name="Won M."/>
            <person name="Kwon S.-W."/>
        </authorList>
    </citation>
    <scope>NUCLEOTIDE SEQUENCE [LARGE SCALE GENOMIC DNA]</scope>
    <source>
        <strain evidence="3 4">KACC 21982</strain>
    </source>
</reference>
<dbReference type="InterPro" id="IPR010620">
    <property type="entry name" value="SBBP_repeat"/>
</dbReference>
<evidence type="ECO:0000313" key="4">
    <source>
        <dbReference type="Proteomes" id="UP000831113"/>
    </source>
</evidence>
<sequence>MKPVLTRALLAVGLLVALPSVYAQPDQPASGRTLKQPAPMTQAPMLLPPGVPALHHALPASRAASAGMHLPQLGARPKSHVRSAVPLAATATLDATEAVSQEWAARYTGGGIRYDQPTSLAVDGAGNVAVTGYSYNGSSYDYATVVYAPAGLQYWVGRYNNPGNGDDIPTSLAVDGAGNVYVTGYSYSGSNWDYTTVKYWKSGGQAWVVQYNGSANSDDIPTSVAVDTTGNVYVTGTSYGSASGSYDYVTLKYAPSGQQLWEARYTGLGTDDLAAAVAVTATGEVLVTGTSYQGSQSDYVTLAYAGATGQQLWQARYAGPGSSYDLATGLAVDAAGNVAVTGTSDSGSSYDYATVKYATASGQQLWVARYNGGGNGYDEATAIALDATGNVLVTGFANTGNNNWDYATVKYAQSNGQELWQARYNGPANSYDEAKSLAVDAAGNVAVTGRSYNSSGTSDFATVRYAGGSGQQLWQACYSGPDGGNQAAAAVAVARGGNVVVAGAVYNGSSTSDTDFATITYAEANGQQLWVTPYAGLTPGADNAEGLVVDAVGNVYVTGSSSSDYATLKYSASGQLLWEARYNGPANGEDQATGLALDAAGNVYVTGRSAGSGAAYHYATVKYSASGQQLWVARYSGGGILAYIPTAVAVDAAGNAYVTGHSEGLSNNTAATLKYSTGGQLLWTALYTGFNNGVQATGLALDAAGNAYVTGSARRNNDDFDYTTLKYASASGQQLWQAHYSGPGSSTDQASRIALDVAGNVVVTGTSGSGSAADYVTVKYTGTTGQPLWEARYNGPANGEDQATGLAVDAAGNVYVTGRSVGSSASYDYATIKYASASGQQLWQARYSGPNALSDVAAALTVDVAGNVYVTGTSRSNSSNDYTTLKYAGSSGQQLWEVRYNGVGIADDHATAVAVDGAGNVYVTGSSTGGLTNSYDYATLKYAQPSGKLARVGEGVPQTALALLAPSLNSSKHQLAVYPNPAAEQATVSFRAALDGRAQVLLYNQLGQPVATLYAGAVRRGQFYTLPLSGQHVPAGLYTCTLWIGNQRQTTRLVINR</sequence>
<evidence type="ECO:0000313" key="3">
    <source>
        <dbReference type="EMBL" id="UOG73189.1"/>
    </source>
</evidence>
<feature type="chain" id="PRO_5045700187" evidence="2">
    <location>
        <begin position="24"/>
        <end position="1057"/>
    </location>
</feature>
<dbReference type="Pfam" id="PF06739">
    <property type="entry name" value="SBBP"/>
    <property type="match status" value="5"/>
</dbReference>
<organism evidence="3 4">
    <name type="scientific">Hymenobacter tibetensis</name>
    <dbReference type="NCBI Taxonomy" id="497967"/>
    <lineage>
        <taxon>Bacteria</taxon>
        <taxon>Pseudomonadati</taxon>
        <taxon>Bacteroidota</taxon>
        <taxon>Cytophagia</taxon>
        <taxon>Cytophagales</taxon>
        <taxon>Hymenobacteraceae</taxon>
        <taxon>Hymenobacter</taxon>
    </lineage>
</organism>
<evidence type="ECO:0000256" key="2">
    <source>
        <dbReference type="SAM" id="SignalP"/>
    </source>
</evidence>
<dbReference type="InterPro" id="IPR011042">
    <property type="entry name" value="6-blade_b-propeller_TolB-like"/>
</dbReference>
<dbReference type="Gene3D" id="2.40.10.500">
    <property type="match status" value="2"/>
</dbReference>
<dbReference type="EMBL" id="CP094669">
    <property type="protein sequence ID" value="UOG73189.1"/>
    <property type="molecule type" value="Genomic_DNA"/>
</dbReference>
<evidence type="ECO:0000256" key="1">
    <source>
        <dbReference type="SAM" id="MobiDB-lite"/>
    </source>
</evidence>
<dbReference type="RefSeq" id="WP_243795189.1">
    <property type="nucleotide sequence ID" value="NZ_CP094669.1"/>
</dbReference>
<gene>
    <name evidence="3" type="ORF">MTX78_13760</name>
</gene>